<keyword evidence="5" id="KW-0808">Transferase</keyword>
<feature type="region of interest" description="Disordered" evidence="10">
    <location>
        <begin position="394"/>
        <end position="449"/>
    </location>
</feature>
<keyword evidence="6" id="KW-0812">Transmembrane</keyword>
<organism evidence="13 14">
    <name type="scientific">Streptomyces roseirectus</name>
    <dbReference type="NCBI Taxonomy" id="2768066"/>
    <lineage>
        <taxon>Bacteria</taxon>
        <taxon>Bacillati</taxon>
        <taxon>Actinomycetota</taxon>
        <taxon>Actinomycetes</taxon>
        <taxon>Kitasatosporales</taxon>
        <taxon>Streptomycetaceae</taxon>
        <taxon>Streptomyces</taxon>
    </lineage>
</organism>
<evidence type="ECO:0000256" key="3">
    <source>
        <dbReference type="ARBA" id="ARBA00012438"/>
    </source>
</evidence>
<dbReference type="EMBL" id="CP060828">
    <property type="protein sequence ID" value="QNP71198.1"/>
    <property type="molecule type" value="Genomic_DNA"/>
</dbReference>
<evidence type="ECO:0000259" key="11">
    <source>
        <dbReference type="PROSITE" id="PS50109"/>
    </source>
</evidence>
<dbReference type="SMART" id="SM00387">
    <property type="entry name" value="HATPase_c"/>
    <property type="match status" value="1"/>
</dbReference>
<feature type="compositionally biased region" description="Acidic residues" evidence="10">
    <location>
        <begin position="437"/>
        <end position="449"/>
    </location>
</feature>
<dbReference type="Gene3D" id="3.30.565.10">
    <property type="entry name" value="Histidine kinase-like ATPase, C-terminal domain"/>
    <property type="match status" value="1"/>
</dbReference>
<dbReference type="InterPro" id="IPR036890">
    <property type="entry name" value="HATPase_C_sf"/>
</dbReference>
<gene>
    <name evidence="13" type="ORF">IAG44_18310</name>
</gene>
<dbReference type="PROSITE" id="PS50109">
    <property type="entry name" value="HIS_KIN"/>
    <property type="match status" value="1"/>
</dbReference>
<dbReference type="RefSeq" id="WP_187748172.1">
    <property type="nucleotide sequence ID" value="NZ_CP060828.1"/>
</dbReference>
<sequence length="449" mass="46384">MNLGTKVALAVAVAALWVAGAVGVLVHRITAADQLATARADLDRQLVAAAYDHAAGRESAARLDPPDLPAPLTRLMGRGVRATYLQSGTHPVLWAATRVSDRTVLALSRPYDREAHALGELDRTLTTTGAAATGTVALLGLALGVRMGRRATAAARTAERIAHGDLDARVRPHGRDEIARLAGSMNAMADALAARLEAERRVTADIAHELRTPVAAMVTAVCLLPPGPAGDLVAGGVRKLHGLVEDVLEIARLDADCAVVETEFRQVSAMARRAVAGLEGVAVRIVADTLVETDPRRVERVLTNLVTNALRHGAAPVTVDVDRCGDGPVVRVRDHGPGFPLDALAVLTTSGPQRFRTGCASAGTGLGLSIAAGQTRLLGARLTFRNHPEGGAEAVLRLPEGGPGGTTGITGTTGRTGATGRTGTTGRTAGGVRGGRDEEEDEGEVAVRG</sequence>
<evidence type="ECO:0000256" key="10">
    <source>
        <dbReference type="SAM" id="MobiDB-lite"/>
    </source>
</evidence>
<accession>A0A7H0IEI2</accession>
<dbReference type="KEGG" id="sroi:IAG44_18310"/>
<dbReference type="PANTHER" id="PTHR45436">
    <property type="entry name" value="SENSOR HISTIDINE KINASE YKOH"/>
    <property type="match status" value="1"/>
</dbReference>
<evidence type="ECO:0000256" key="5">
    <source>
        <dbReference type="ARBA" id="ARBA00022679"/>
    </source>
</evidence>
<evidence type="ECO:0000256" key="4">
    <source>
        <dbReference type="ARBA" id="ARBA00022553"/>
    </source>
</evidence>
<comment type="subcellular location">
    <subcellularLocation>
        <location evidence="2">Cell membrane</location>
    </subcellularLocation>
</comment>
<dbReference type="SMART" id="SM00388">
    <property type="entry name" value="HisKA"/>
    <property type="match status" value="1"/>
</dbReference>
<dbReference type="CDD" id="cd06225">
    <property type="entry name" value="HAMP"/>
    <property type="match status" value="1"/>
</dbReference>
<dbReference type="CDD" id="cd00082">
    <property type="entry name" value="HisKA"/>
    <property type="match status" value="1"/>
</dbReference>
<dbReference type="InterPro" id="IPR036097">
    <property type="entry name" value="HisK_dim/P_sf"/>
</dbReference>
<dbReference type="GO" id="GO:0005886">
    <property type="term" value="C:plasma membrane"/>
    <property type="evidence" value="ECO:0007669"/>
    <property type="project" value="UniProtKB-SubCell"/>
</dbReference>
<evidence type="ECO:0000256" key="1">
    <source>
        <dbReference type="ARBA" id="ARBA00000085"/>
    </source>
</evidence>
<evidence type="ECO:0000256" key="8">
    <source>
        <dbReference type="ARBA" id="ARBA00022989"/>
    </source>
</evidence>
<proteinExistence type="predicted"/>
<dbReference type="InterPro" id="IPR003660">
    <property type="entry name" value="HAMP_dom"/>
</dbReference>
<dbReference type="Proteomes" id="UP000516052">
    <property type="component" value="Chromosome"/>
</dbReference>
<dbReference type="PROSITE" id="PS50885">
    <property type="entry name" value="HAMP"/>
    <property type="match status" value="1"/>
</dbReference>
<keyword evidence="9" id="KW-0902">Two-component regulatory system</keyword>
<feature type="domain" description="HAMP" evidence="12">
    <location>
        <begin position="145"/>
        <end position="197"/>
    </location>
</feature>
<dbReference type="SUPFAM" id="SSF55874">
    <property type="entry name" value="ATPase domain of HSP90 chaperone/DNA topoisomerase II/histidine kinase"/>
    <property type="match status" value="1"/>
</dbReference>
<dbReference type="AlphaFoldDB" id="A0A7H0IEI2"/>
<dbReference type="Pfam" id="PF00512">
    <property type="entry name" value="HisKA"/>
    <property type="match status" value="1"/>
</dbReference>
<keyword evidence="7 13" id="KW-0418">Kinase</keyword>
<evidence type="ECO:0000313" key="14">
    <source>
        <dbReference type="Proteomes" id="UP000516052"/>
    </source>
</evidence>
<dbReference type="SUPFAM" id="SSF158472">
    <property type="entry name" value="HAMP domain-like"/>
    <property type="match status" value="1"/>
</dbReference>
<evidence type="ECO:0000256" key="9">
    <source>
        <dbReference type="ARBA" id="ARBA00023012"/>
    </source>
</evidence>
<name>A0A7H0IEI2_9ACTN</name>
<keyword evidence="4" id="KW-0597">Phosphoprotein</keyword>
<dbReference type="Pfam" id="PF00672">
    <property type="entry name" value="HAMP"/>
    <property type="match status" value="1"/>
</dbReference>
<evidence type="ECO:0000259" key="12">
    <source>
        <dbReference type="PROSITE" id="PS50885"/>
    </source>
</evidence>
<dbReference type="InterPro" id="IPR003594">
    <property type="entry name" value="HATPase_dom"/>
</dbReference>
<evidence type="ECO:0000256" key="6">
    <source>
        <dbReference type="ARBA" id="ARBA00022692"/>
    </source>
</evidence>
<comment type="catalytic activity">
    <reaction evidence="1">
        <text>ATP + protein L-histidine = ADP + protein N-phospho-L-histidine.</text>
        <dbReference type="EC" id="2.7.13.3"/>
    </reaction>
</comment>
<evidence type="ECO:0000313" key="13">
    <source>
        <dbReference type="EMBL" id="QNP71198.1"/>
    </source>
</evidence>
<keyword evidence="8" id="KW-1133">Transmembrane helix</keyword>
<feature type="domain" description="Histidine kinase" evidence="11">
    <location>
        <begin position="205"/>
        <end position="402"/>
    </location>
</feature>
<evidence type="ECO:0000256" key="7">
    <source>
        <dbReference type="ARBA" id="ARBA00022777"/>
    </source>
</evidence>
<dbReference type="Pfam" id="PF02518">
    <property type="entry name" value="HATPase_c"/>
    <property type="match status" value="1"/>
</dbReference>
<reference evidence="13 14" key="1">
    <citation type="submission" date="2020-08" db="EMBL/GenBank/DDBJ databases">
        <title>A novel species.</title>
        <authorList>
            <person name="Gao J."/>
        </authorList>
    </citation>
    <scope>NUCLEOTIDE SEQUENCE [LARGE SCALE GENOMIC DNA]</scope>
    <source>
        <strain evidence="13 14">CRXT-G-22</strain>
    </source>
</reference>
<dbReference type="GO" id="GO:0000155">
    <property type="term" value="F:phosphorelay sensor kinase activity"/>
    <property type="evidence" value="ECO:0007669"/>
    <property type="project" value="InterPro"/>
</dbReference>
<dbReference type="SMART" id="SM00304">
    <property type="entry name" value="HAMP"/>
    <property type="match status" value="1"/>
</dbReference>
<keyword evidence="8" id="KW-0472">Membrane</keyword>
<dbReference type="Gene3D" id="1.10.287.130">
    <property type="match status" value="1"/>
</dbReference>
<evidence type="ECO:0000256" key="2">
    <source>
        <dbReference type="ARBA" id="ARBA00004236"/>
    </source>
</evidence>
<dbReference type="PANTHER" id="PTHR45436:SF5">
    <property type="entry name" value="SENSOR HISTIDINE KINASE TRCS"/>
    <property type="match status" value="1"/>
</dbReference>
<protein>
    <recommendedName>
        <fullName evidence="3">histidine kinase</fullName>
        <ecNumber evidence="3">2.7.13.3</ecNumber>
    </recommendedName>
</protein>
<dbReference type="InterPro" id="IPR005467">
    <property type="entry name" value="His_kinase_dom"/>
</dbReference>
<keyword evidence="14" id="KW-1185">Reference proteome</keyword>
<dbReference type="EC" id="2.7.13.3" evidence="3"/>
<dbReference type="SUPFAM" id="SSF47384">
    <property type="entry name" value="Homodimeric domain of signal transducing histidine kinase"/>
    <property type="match status" value="1"/>
</dbReference>
<dbReference type="InterPro" id="IPR050428">
    <property type="entry name" value="TCS_sensor_his_kinase"/>
</dbReference>
<feature type="compositionally biased region" description="Low complexity" evidence="10">
    <location>
        <begin position="409"/>
        <end position="427"/>
    </location>
</feature>
<dbReference type="InterPro" id="IPR003661">
    <property type="entry name" value="HisK_dim/P_dom"/>
</dbReference>